<feature type="domain" description="PAS" evidence="8">
    <location>
        <begin position="63"/>
        <end position="142"/>
    </location>
</feature>
<feature type="domain" description="EAL" evidence="10">
    <location>
        <begin position="913"/>
        <end position="1167"/>
    </location>
</feature>
<feature type="domain" description="GGDEF" evidence="11">
    <location>
        <begin position="767"/>
        <end position="904"/>
    </location>
</feature>
<feature type="domain" description="PAS" evidence="8">
    <location>
        <begin position="474"/>
        <end position="548"/>
    </location>
</feature>
<dbReference type="SUPFAM" id="SSF141868">
    <property type="entry name" value="EAL domain-like"/>
    <property type="match status" value="1"/>
</dbReference>
<feature type="domain" description="PAS" evidence="8">
    <location>
        <begin position="607"/>
        <end position="681"/>
    </location>
</feature>
<dbReference type="Pfam" id="PF00990">
    <property type="entry name" value="GGDEF"/>
    <property type="match status" value="1"/>
</dbReference>
<dbReference type="InterPro" id="IPR001610">
    <property type="entry name" value="PAC"/>
</dbReference>
<accession>A0A1N6NL84</accession>
<comment type="catalytic activity">
    <reaction evidence="5">
        <text>3',3'-c-di-GMP + H2O = 5'-phosphoguanylyl(3'-&gt;5')guanosine + H(+)</text>
        <dbReference type="Rhea" id="RHEA:24902"/>
        <dbReference type="ChEBI" id="CHEBI:15377"/>
        <dbReference type="ChEBI" id="CHEBI:15378"/>
        <dbReference type="ChEBI" id="CHEBI:58754"/>
        <dbReference type="ChEBI" id="CHEBI:58805"/>
        <dbReference type="EC" id="3.1.4.52"/>
    </reaction>
    <physiologicalReaction direction="left-to-right" evidence="5">
        <dbReference type="Rhea" id="RHEA:24903"/>
    </physiologicalReaction>
</comment>
<comment type="subcellular location">
    <subcellularLocation>
        <location evidence="2">Cell inner membrane</location>
    </subcellularLocation>
</comment>
<dbReference type="PROSITE" id="PS50112">
    <property type="entry name" value="PAS"/>
    <property type="match status" value="4"/>
</dbReference>
<dbReference type="InterPro" id="IPR001633">
    <property type="entry name" value="EAL_dom"/>
</dbReference>
<dbReference type="RefSeq" id="WP_052199679.1">
    <property type="nucleotide sequence ID" value="NZ_FTMC01000001.1"/>
</dbReference>
<dbReference type="GO" id="GO:0071111">
    <property type="term" value="F:cyclic-guanylate-specific phosphodiesterase activity"/>
    <property type="evidence" value="ECO:0007669"/>
    <property type="project" value="UniProtKB-EC"/>
</dbReference>
<dbReference type="InterPro" id="IPR000160">
    <property type="entry name" value="GGDEF_dom"/>
</dbReference>
<evidence type="ECO:0000259" key="9">
    <source>
        <dbReference type="PROSITE" id="PS50113"/>
    </source>
</evidence>
<evidence type="ECO:0000256" key="3">
    <source>
        <dbReference type="ARBA" id="ARBA00012282"/>
    </source>
</evidence>
<dbReference type="NCBIfam" id="TIGR00254">
    <property type="entry name" value="GGDEF"/>
    <property type="match status" value="1"/>
</dbReference>
<dbReference type="InterPro" id="IPR000014">
    <property type="entry name" value="PAS"/>
</dbReference>
<dbReference type="InterPro" id="IPR052155">
    <property type="entry name" value="Biofilm_reg_signaling"/>
</dbReference>
<dbReference type="CDD" id="cd01948">
    <property type="entry name" value="EAL"/>
    <property type="match status" value="1"/>
</dbReference>
<name>A0A1N6NL84_9PSED</name>
<keyword evidence="7" id="KW-0472">Membrane</keyword>
<dbReference type="PROSITE" id="PS50883">
    <property type="entry name" value="EAL"/>
    <property type="match status" value="1"/>
</dbReference>
<dbReference type="CDD" id="cd00130">
    <property type="entry name" value="PAS"/>
    <property type="match status" value="4"/>
</dbReference>
<dbReference type="AlphaFoldDB" id="A0A1N6NL84"/>
<dbReference type="SMART" id="SM00091">
    <property type="entry name" value="PAS"/>
    <property type="match status" value="4"/>
</dbReference>
<dbReference type="Pfam" id="PF00989">
    <property type="entry name" value="PAS"/>
    <property type="match status" value="2"/>
</dbReference>
<dbReference type="EMBL" id="FTMC01000001">
    <property type="protein sequence ID" value="SIP92830.1"/>
    <property type="molecule type" value="Genomic_DNA"/>
</dbReference>
<evidence type="ECO:0000256" key="2">
    <source>
        <dbReference type="ARBA" id="ARBA00004533"/>
    </source>
</evidence>
<dbReference type="Pfam" id="PF08447">
    <property type="entry name" value="PAS_3"/>
    <property type="match status" value="1"/>
</dbReference>
<evidence type="ECO:0000313" key="12">
    <source>
        <dbReference type="EMBL" id="SIP92830.1"/>
    </source>
</evidence>
<dbReference type="GO" id="GO:0005886">
    <property type="term" value="C:plasma membrane"/>
    <property type="evidence" value="ECO:0007669"/>
    <property type="project" value="UniProtKB-SubCell"/>
</dbReference>
<evidence type="ECO:0000256" key="6">
    <source>
        <dbReference type="SAM" id="Coils"/>
    </source>
</evidence>
<reference evidence="12 13" key="1">
    <citation type="submission" date="2017-01" db="EMBL/GenBank/DDBJ databases">
        <authorList>
            <person name="Mah S.A."/>
            <person name="Swanson W.J."/>
            <person name="Moy G.W."/>
            <person name="Vacquier V.D."/>
        </authorList>
    </citation>
    <scope>NUCLEOTIDE SEQUENCE [LARGE SCALE GENOMIC DNA]</scope>
    <source>
        <strain evidence="12 13">ATCC 29606</strain>
    </source>
</reference>
<dbReference type="Pfam" id="PF00563">
    <property type="entry name" value="EAL"/>
    <property type="match status" value="1"/>
</dbReference>
<keyword evidence="7" id="KW-0812">Transmembrane</keyword>
<dbReference type="FunFam" id="3.20.20.450:FF:000001">
    <property type="entry name" value="Cyclic di-GMP phosphodiesterase yahA"/>
    <property type="match status" value="1"/>
</dbReference>
<feature type="domain" description="PAS" evidence="8">
    <location>
        <begin position="342"/>
        <end position="418"/>
    </location>
</feature>
<evidence type="ECO:0000259" key="10">
    <source>
        <dbReference type="PROSITE" id="PS50883"/>
    </source>
</evidence>
<protein>
    <recommendedName>
        <fullName evidence="3">cyclic-guanylate-specific phosphodiesterase</fullName>
        <ecNumber evidence="3">3.1.4.52</ecNumber>
    </recommendedName>
</protein>
<comment type="cofactor">
    <cofactor evidence="1">
        <name>Mg(2+)</name>
        <dbReference type="ChEBI" id="CHEBI:18420"/>
    </cofactor>
</comment>
<dbReference type="SMART" id="SM00052">
    <property type="entry name" value="EAL"/>
    <property type="match status" value="1"/>
</dbReference>
<dbReference type="Gene3D" id="3.30.450.20">
    <property type="entry name" value="PAS domain"/>
    <property type="match status" value="4"/>
</dbReference>
<dbReference type="InterPro" id="IPR043128">
    <property type="entry name" value="Rev_trsase/Diguanyl_cyclase"/>
</dbReference>
<evidence type="ECO:0000256" key="1">
    <source>
        <dbReference type="ARBA" id="ARBA00001946"/>
    </source>
</evidence>
<evidence type="ECO:0000259" key="8">
    <source>
        <dbReference type="PROSITE" id="PS50112"/>
    </source>
</evidence>
<dbReference type="PANTHER" id="PTHR44757:SF2">
    <property type="entry name" value="BIOFILM ARCHITECTURE MAINTENANCE PROTEIN MBAA"/>
    <property type="match status" value="1"/>
</dbReference>
<dbReference type="SMART" id="SM00086">
    <property type="entry name" value="PAC"/>
    <property type="match status" value="4"/>
</dbReference>
<feature type="transmembrane region" description="Helical" evidence="7">
    <location>
        <begin position="24"/>
        <end position="57"/>
    </location>
</feature>
<sequence>MPDDRPFPRLAAHLFRDPFRRLGWFLLLIALPAAFLPEAAALLSGGILGLTGLALLLRRPAPTWQQLDGVLGAVEERLLVSDLNGRLGYANRPAAALFGLSPREISGRQLAELIPQLHDLLKNPEEQHLCASQLLQFNLDGESRRFAASRSRLPNDNGQSGYVWVLRDVTTEQRDLRLLTETRQRYQGIFASTGVALCVFDLRSLRDYLRAHRVHNADDLAAWLDADPGERHQALSRRLQLTEVNRIALDLLGVDDVERAWECLVGNHPIQRSGNRFRFIAALLEGRAYLELDAHLINGQGVERHLWMVASLPASGAPLDAIPLSIGDMTTRKRSELSLAERERYWAQMLRAIPDAIYVLSASTRQLLFSNERFSQLLGYTDKELLGGKRADLQALVHPDDTELYQRLGGLRQVLRPGRLLSAQLRARHRDGSWRWLELRMQPLTQEEGRTEQLLCIAKDVTGQLEFSESLRDSERRYRLLAENMRDVLFILDDEMQTSYISPSVQQLSGYSADWLLRNGVQRLMAHPEQLAELRQRLAELRRQLANPHEQAALRQENPQQRYLFDCQCHDGRILPIELRTSLMWSAAGRFEGVLGVCRDVSQQRQTEQELRMAATVFANSTAAILVADRQGNIVQVNEAFSRISGYTSDEVLRRHATLLTANRHEAEHLAELLERLDQDGRWEGELTLQRRSGESYSAWLGIAAVPDGAGALANYVCFFNDMSERKASEQHIHRLAYYDALTLLPNRTLFQERLQQALQAAARQRHWVVLMFLDLDRFKPINDSLGHAAGDLLLKDVALRLSACVRHDDTVARMGGDEFTLLLSPLDDETEARRRAIAVAQRILASLSHPFLIHGREFFISASIGIALSPQDGSLSSQLMKNADTAMYHAKDQGKDNYQFYQANMNATTLQRLELESDLRHAMEEGQFLLYYQPQLDARAHRLTGVEALLRWQHPRRGLVSPGEFIPVLEELGLVVQVGEWVLAEACRQIRAWQLQGLPVPKVSVNLSARQFADGMLGARIADILASSGLAPSSLELELTESILMRDVGAAMQVLTVLKQMGLSIAVDDFGTGYSSLNYLKQFPINVLKIDRSFVDGLPDGEQDAQIARAIIAMAHSLNLSVIAEGVETREQLEFLREHGCDEIQGFLLARPLSAQALEDKLRNGVVTRLEQHAEPAL</sequence>
<evidence type="ECO:0000256" key="7">
    <source>
        <dbReference type="SAM" id="Phobius"/>
    </source>
</evidence>
<dbReference type="CDD" id="cd01949">
    <property type="entry name" value="GGDEF"/>
    <property type="match status" value="1"/>
</dbReference>
<dbReference type="FunFam" id="3.30.70.270:FF:000001">
    <property type="entry name" value="Diguanylate cyclase domain protein"/>
    <property type="match status" value="1"/>
</dbReference>
<keyword evidence="4" id="KW-0973">c-di-GMP</keyword>
<evidence type="ECO:0000256" key="5">
    <source>
        <dbReference type="ARBA" id="ARBA00051114"/>
    </source>
</evidence>
<gene>
    <name evidence="12" type="ORF">SAMN05421672_101332</name>
</gene>
<dbReference type="PROSITE" id="PS50887">
    <property type="entry name" value="GGDEF"/>
    <property type="match status" value="1"/>
</dbReference>
<dbReference type="InterPro" id="IPR029787">
    <property type="entry name" value="Nucleotide_cyclase"/>
</dbReference>
<feature type="domain" description="PAC" evidence="9">
    <location>
        <begin position="421"/>
        <end position="473"/>
    </location>
</feature>
<keyword evidence="6" id="KW-0175">Coiled coil</keyword>
<feature type="domain" description="PAC" evidence="9">
    <location>
        <begin position="558"/>
        <end position="613"/>
    </location>
</feature>
<dbReference type="Proteomes" id="UP000186079">
    <property type="component" value="Unassembled WGS sequence"/>
</dbReference>
<dbReference type="InterPro" id="IPR000700">
    <property type="entry name" value="PAS-assoc_C"/>
</dbReference>
<dbReference type="InterPro" id="IPR013655">
    <property type="entry name" value="PAS_fold_3"/>
</dbReference>
<proteinExistence type="predicted"/>
<dbReference type="Gene3D" id="3.20.20.450">
    <property type="entry name" value="EAL domain"/>
    <property type="match status" value="1"/>
</dbReference>
<feature type="domain" description="PAC" evidence="9">
    <location>
        <begin position="683"/>
        <end position="735"/>
    </location>
</feature>
<organism evidence="12 13">
    <name type="scientific">Pseudomonas flexibilis</name>
    <dbReference type="NCBI Taxonomy" id="706570"/>
    <lineage>
        <taxon>Bacteria</taxon>
        <taxon>Pseudomonadati</taxon>
        <taxon>Pseudomonadota</taxon>
        <taxon>Gammaproteobacteria</taxon>
        <taxon>Pseudomonadales</taxon>
        <taxon>Pseudomonadaceae</taxon>
        <taxon>Pseudomonas</taxon>
    </lineage>
</organism>
<dbReference type="SUPFAM" id="SSF55785">
    <property type="entry name" value="PYP-like sensor domain (PAS domain)"/>
    <property type="match status" value="4"/>
</dbReference>
<dbReference type="GO" id="GO:0006355">
    <property type="term" value="P:regulation of DNA-templated transcription"/>
    <property type="evidence" value="ECO:0007669"/>
    <property type="project" value="InterPro"/>
</dbReference>
<evidence type="ECO:0000256" key="4">
    <source>
        <dbReference type="ARBA" id="ARBA00022636"/>
    </source>
</evidence>
<evidence type="ECO:0000313" key="13">
    <source>
        <dbReference type="Proteomes" id="UP000186079"/>
    </source>
</evidence>
<keyword evidence="7" id="KW-1133">Transmembrane helix</keyword>
<dbReference type="PANTHER" id="PTHR44757">
    <property type="entry name" value="DIGUANYLATE CYCLASE DGCP"/>
    <property type="match status" value="1"/>
</dbReference>
<dbReference type="InterPro" id="IPR035919">
    <property type="entry name" value="EAL_sf"/>
</dbReference>
<dbReference type="PROSITE" id="PS50113">
    <property type="entry name" value="PAC"/>
    <property type="match status" value="3"/>
</dbReference>
<dbReference type="InterPro" id="IPR013767">
    <property type="entry name" value="PAS_fold"/>
</dbReference>
<dbReference type="InterPro" id="IPR035965">
    <property type="entry name" value="PAS-like_dom_sf"/>
</dbReference>
<feature type="coiled-coil region" evidence="6">
    <location>
        <begin position="524"/>
        <end position="551"/>
    </location>
</feature>
<dbReference type="SMART" id="SM00267">
    <property type="entry name" value="GGDEF"/>
    <property type="match status" value="1"/>
</dbReference>
<dbReference type="Gene3D" id="3.30.70.270">
    <property type="match status" value="1"/>
</dbReference>
<dbReference type="EC" id="3.1.4.52" evidence="3"/>
<dbReference type="GO" id="GO:0071732">
    <property type="term" value="P:cellular response to nitric oxide"/>
    <property type="evidence" value="ECO:0007669"/>
    <property type="project" value="UniProtKB-ARBA"/>
</dbReference>
<dbReference type="SUPFAM" id="SSF55073">
    <property type="entry name" value="Nucleotide cyclase"/>
    <property type="match status" value="1"/>
</dbReference>
<dbReference type="NCBIfam" id="TIGR00229">
    <property type="entry name" value="sensory_box"/>
    <property type="match status" value="4"/>
</dbReference>
<evidence type="ECO:0000259" key="11">
    <source>
        <dbReference type="PROSITE" id="PS50887"/>
    </source>
</evidence>
<dbReference type="Pfam" id="PF13426">
    <property type="entry name" value="PAS_9"/>
    <property type="match status" value="1"/>
</dbReference>